<comment type="catalytic activity">
    <reaction evidence="6">
        <text>glyoxylate + L-alanine = glycine + pyruvate</text>
        <dbReference type="Rhea" id="RHEA:24248"/>
        <dbReference type="ChEBI" id="CHEBI:15361"/>
        <dbReference type="ChEBI" id="CHEBI:36655"/>
        <dbReference type="ChEBI" id="CHEBI:57305"/>
        <dbReference type="ChEBI" id="CHEBI:57972"/>
        <dbReference type="EC" id="2.6.1.44"/>
    </reaction>
</comment>
<evidence type="ECO:0000259" key="12">
    <source>
        <dbReference type="Pfam" id="PF00266"/>
    </source>
</evidence>
<dbReference type="EC" id="2.6.1.44" evidence="6"/>
<keyword evidence="14" id="KW-1185">Reference proteome</keyword>
<dbReference type="Pfam" id="PF00266">
    <property type="entry name" value="Aminotran_5"/>
    <property type="match status" value="1"/>
</dbReference>
<evidence type="ECO:0000256" key="7">
    <source>
        <dbReference type="PIRSR" id="PIRSR000524-1"/>
    </source>
</evidence>
<dbReference type="PANTHER" id="PTHR21152">
    <property type="entry name" value="AMINOTRANSFERASE CLASS V"/>
    <property type="match status" value="1"/>
</dbReference>
<dbReference type="Gene3D" id="3.90.1150.10">
    <property type="entry name" value="Aspartate Aminotransferase, domain 1"/>
    <property type="match status" value="1"/>
</dbReference>
<proteinExistence type="inferred from homology"/>
<dbReference type="Gene3D" id="3.40.640.10">
    <property type="entry name" value="Type I PLP-dependent aspartate aminotransferase-like (Major domain)"/>
    <property type="match status" value="1"/>
</dbReference>
<gene>
    <name evidence="13" type="ORF">GBAR_LOCUS27389</name>
</gene>
<reference evidence="13" key="1">
    <citation type="submission" date="2023-03" db="EMBL/GenBank/DDBJ databases">
        <authorList>
            <person name="Steffen K."/>
            <person name="Cardenas P."/>
        </authorList>
    </citation>
    <scope>NUCLEOTIDE SEQUENCE</scope>
</reference>
<dbReference type="GO" id="GO:0005777">
    <property type="term" value="C:peroxisome"/>
    <property type="evidence" value="ECO:0007669"/>
    <property type="project" value="TreeGrafter"/>
</dbReference>
<dbReference type="GO" id="GO:0008453">
    <property type="term" value="F:alanine-glyoxylate transaminase activity"/>
    <property type="evidence" value="ECO:0007669"/>
    <property type="project" value="UniProtKB-EC"/>
</dbReference>
<feature type="modified residue" description="N6-(pyridoxal phosphate)lysine" evidence="8">
    <location>
        <position position="196"/>
    </location>
</feature>
<protein>
    <recommendedName>
        <fullName evidence="6">Alanine--glyoxylate aminotransferase</fullName>
        <ecNumber evidence="6">2.6.1.44</ecNumber>
    </recommendedName>
</protein>
<evidence type="ECO:0000256" key="3">
    <source>
        <dbReference type="ARBA" id="ARBA00022576"/>
    </source>
</evidence>
<comment type="caution">
    <text evidence="13">The sequence shown here is derived from an EMBL/GenBank/DDBJ whole genome shotgun (WGS) entry which is preliminary data.</text>
</comment>
<dbReference type="AlphaFoldDB" id="A0AA35TK30"/>
<dbReference type="PANTHER" id="PTHR21152:SF40">
    <property type="entry name" value="ALANINE--GLYOXYLATE AMINOTRANSFERASE"/>
    <property type="match status" value="1"/>
</dbReference>
<comment type="similarity">
    <text evidence="2 6 9">Belongs to the class-V pyridoxal-phosphate-dependent aminotransferase family.</text>
</comment>
<dbReference type="GO" id="GO:0019265">
    <property type="term" value="P:glycine biosynthetic process, by transamination of glyoxylate"/>
    <property type="evidence" value="ECO:0007669"/>
    <property type="project" value="TreeGrafter"/>
</dbReference>
<evidence type="ECO:0000313" key="14">
    <source>
        <dbReference type="Proteomes" id="UP001174909"/>
    </source>
</evidence>
<dbReference type="InterPro" id="IPR000192">
    <property type="entry name" value="Aminotrans_V_dom"/>
</dbReference>
<name>A0AA35TK30_GEOBA</name>
<sequence>MTLTKIEPQNLRTPGPTPIPEDIVDEMSLPMINHRGPEFKELIEATTNGLKQVFMTTNDLYILTSSGTGALEAAVVNTLSPGDKVIAATAGSFGDRFVQIAEGYGADVIRMDFEWGDAIDPEAIRAELHKDPEIKAVLVTHNETSTGVTHDLESIARIVKGEFNKLLLVDAVSSLGCIPLPVDGWNCDLVATGSQKGFMIPPGLAFISISARGWEAYEDAKIPRFYFDLMAAERSLSRGQTPWTPNVALLYGLRLGLDHILGEGLENVYERHAEVAAYCRAGVKALGLELLANDESRASNTVTGIKMPADIDGGRFMSMMREDEGVVLAGGQGKLTGHCFRIGHLGWVTKDDITEVMEALERVLPKVGFKG</sequence>
<evidence type="ECO:0000313" key="13">
    <source>
        <dbReference type="EMBL" id="CAI8049745.1"/>
    </source>
</evidence>
<comment type="cofactor">
    <cofactor evidence="1 6 8 10">
        <name>pyridoxal 5'-phosphate</name>
        <dbReference type="ChEBI" id="CHEBI:597326"/>
    </cofactor>
</comment>
<feature type="domain" description="Aminotransferase class V" evidence="12">
    <location>
        <begin position="31"/>
        <end position="332"/>
    </location>
</feature>
<dbReference type="FunFam" id="3.40.640.10:FF:000027">
    <property type="entry name" value="Serine--pyruvate aminotransferase, mitochondrial"/>
    <property type="match status" value="1"/>
</dbReference>
<dbReference type="GO" id="GO:0004760">
    <property type="term" value="F:L-serine-pyruvate transaminase activity"/>
    <property type="evidence" value="ECO:0007669"/>
    <property type="project" value="TreeGrafter"/>
</dbReference>
<evidence type="ECO:0000256" key="1">
    <source>
        <dbReference type="ARBA" id="ARBA00001933"/>
    </source>
</evidence>
<accession>A0AA35TK30</accession>
<dbReference type="InterPro" id="IPR015421">
    <property type="entry name" value="PyrdxlP-dep_Trfase_major"/>
</dbReference>
<dbReference type="EMBL" id="CASHTH010003813">
    <property type="protein sequence ID" value="CAI8049745.1"/>
    <property type="molecule type" value="Genomic_DNA"/>
</dbReference>
<evidence type="ECO:0000256" key="10">
    <source>
        <dbReference type="RuleBase" id="RU004504"/>
    </source>
</evidence>
<dbReference type="InterPro" id="IPR015422">
    <property type="entry name" value="PyrdxlP-dep_Trfase_small"/>
</dbReference>
<dbReference type="PROSITE" id="PS00595">
    <property type="entry name" value="AA_TRANSFER_CLASS_5"/>
    <property type="match status" value="1"/>
</dbReference>
<feature type="binding site" evidence="7">
    <location>
        <position position="341"/>
    </location>
    <ligand>
        <name>substrate</name>
    </ligand>
</feature>
<dbReference type="PIRSF" id="PIRSF000524">
    <property type="entry name" value="SPT"/>
    <property type="match status" value="1"/>
</dbReference>
<keyword evidence="3 13" id="KW-0032">Aminotransferase</keyword>
<evidence type="ECO:0000256" key="9">
    <source>
        <dbReference type="RuleBase" id="RU004075"/>
    </source>
</evidence>
<evidence type="ECO:0000256" key="8">
    <source>
        <dbReference type="PIRSR" id="PIRSR000524-50"/>
    </source>
</evidence>
<dbReference type="InterPro" id="IPR020578">
    <property type="entry name" value="Aminotrans_V_PyrdxlP_BS"/>
</dbReference>
<feature type="region of interest" description="Disordered" evidence="11">
    <location>
        <begin position="1"/>
        <end position="20"/>
    </location>
</feature>
<evidence type="ECO:0000256" key="5">
    <source>
        <dbReference type="ARBA" id="ARBA00022898"/>
    </source>
</evidence>
<organism evidence="13 14">
    <name type="scientific">Geodia barretti</name>
    <name type="common">Barrett's horny sponge</name>
    <dbReference type="NCBI Taxonomy" id="519541"/>
    <lineage>
        <taxon>Eukaryota</taxon>
        <taxon>Metazoa</taxon>
        <taxon>Porifera</taxon>
        <taxon>Demospongiae</taxon>
        <taxon>Heteroscleromorpha</taxon>
        <taxon>Tetractinellida</taxon>
        <taxon>Astrophorina</taxon>
        <taxon>Geodiidae</taxon>
        <taxon>Geodia</taxon>
    </lineage>
</organism>
<keyword evidence="5 6" id="KW-0663">Pyridoxal phosphate</keyword>
<dbReference type="InterPro" id="IPR024169">
    <property type="entry name" value="SP_NH2Trfase/AEP_transaminase"/>
</dbReference>
<evidence type="ECO:0000256" key="2">
    <source>
        <dbReference type="ARBA" id="ARBA00009236"/>
    </source>
</evidence>
<keyword evidence="4" id="KW-0808">Transferase</keyword>
<dbReference type="SUPFAM" id="SSF53383">
    <property type="entry name" value="PLP-dependent transferases"/>
    <property type="match status" value="1"/>
</dbReference>
<evidence type="ECO:0000256" key="4">
    <source>
        <dbReference type="ARBA" id="ARBA00022679"/>
    </source>
</evidence>
<evidence type="ECO:0000256" key="11">
    <source>
        <dbReference type="SAM" id="MobiDB-lite"/>
    </source>
</evidence>
<dbReference type="InterPro" id="IPR015424">
    <property type="entry name" value="PyrdxlP-dep_Trfase"/>
</dbReference>
<dbReference type="Proteomes" id="UP001174909">
    <property type="component" value="Unassembled WGS sequence"/>
</dbReference>
<evidence type="ECO:0000256" key="6">
    <source>
        <dbReference type="PIRNR" id="PIRNR000524"/>
    </source>
</evidence>